<protein>
    <submittedName>
        <fullName evidence="4">FecR family protein</fullName>
    </submittedName>
</protein>
<keyword evidence="5" id="KW-1185">Reference proteome</keyword>
<dbReference type="Gene3D" id="3.55.50.30">
    <property type="match status" value="1"/>
</dbReference>
<name>A0A1H4D461_9BACT</name>
<dbReference type="Proteomes" id="UP000199656">
    <property type="component" value="Unassembled WGS sequence"/>
</dbReference>
<dbReference type="Gene3D" id="2.60.120.1440">
    <property type="match status" value="1"/>
</dbReference>
<keyword evidence="1" id="KW-0472">Membrane</keyword>
<keyword evidence="1" id="KW-1133">Transmembrane helix</keyword>
<evidence type="ECO:0000313" key="4">
    <source>
        <dbReference type="EMBL" id="SEA67378.1"/>
    </source>
</evidence>
<sequence length="335" mass="36865">MTDERLRYLLGKYLDQTATPEELKEYNGWYQQTYSQGADMEPELTPAEMNSIYNNIYRKVRKPRIYRIGYWIAAAIFTGLAATAAFFFLEQSTPAARPVAAVSPVVPSNIVINNTHAAPKGVRLPDGSQAILYAQSTLRFDTGFGKDHRAVYLEGKGFFNVAKNATLAFTVYNHDLSVTALGTTFTITGNRNSDNVNVELHTGKVVVKQVRAKMKDVYLLPGQQLVYNVARSNAVTSGPATKTAVAQRAEKPVSYGSRTGFTASFESQPLDSVLMTIAKGYHVQINIKNGLPSDVVYTGQIREVDSLGKVLSRIAILHNLVIKATAKGYSIEKNQ</sequence>
<evidence type="ECO:0000259" key="2">
    <source>
        <dbReference type="Pfam" id="PF04773"/>
    </source>
</evidence>
<dbReference type="Pfam" id="PF04773">
    <property type="entry name" value="FecR"/>
    <property type="match status" value="1"/>
</dbReference>
<feature type="domain" description="FecR protein" evidence="2">
    <location>
        <begin position="122"/>
        <end position="205"/>
    </location>
</feature>
<gene>
    <name evidence="4" type="ORF">SAMN05660909_02945</name>
</gene>
<evidence type="ECO:0000313" key="5">
    <source>
        <dbReference type="Proteomes" id="UP000199656"/>
    </source>
</evidence>
<organism evidence="4 5">
    <name type="scientific">Chitinophaga terrae</name>
    <name type="common">ex Kim and Jung 2007</name>
    <dbReference type="NCBI Taxonomy" id="408074"/>
    <lineage>
        <taxon>Bacteria</taxon>
        <taxon>Pseudomonadati</taxon>
        <taxon>Bacteroidota</taxon>
        <taxon>Chitinophagia</taxon>
        <taxon>Chitinophagales</taxon>
        <taxon>Chitinophagaceae</taxon>
        <taxon>Chitinophaga</taxon>
    </lineage>
</organism>
<dbReference type="InterPro" id="IPR006860">
    <property type="entry name" value="FecR"/>
</dbReference>
<reference evidence="5" key="1">
    <citation type="submission" date="2016-10" db="EMBL/GenBank/DDBJ databases">
        <authorList>
            <person name="Varghese N."/>
            <person name="Submissions S."/>
        </authorList>
    </citation>
    <scope>NUCLEOTIDE SEQUENCE [LARGE SCALE GENOMIC DNA]</scope>
    <source>
        <strain evidence="5">DSM 23920</strain>
    </source>
</reference>
<dbReference type="RefSeq" id="WP_168927851.1">
    <property type="nucleotide sequence ID" value="NZ_BKAT01000018.1"/>
</dbReference>
<dbReference type="Pfam" id="PF16344">
    <property type="entry name" value="FecR_C"/>
    <property type="match status" value="1"/>
</dbReference>
<dbReference type="EMBL" id="FNRL01000012">
    <property type="protein sequence ID" value="SEA67378.1"/>
    <property type="molecule type" value="Genomic_DNA"/>
</dbReference>
<dbReference type="GO" id="GO:0016989">
    <property type="term" value="F:sigma factor antagonist activity"/>
    <property type="evidence" value="ECO:0007669"/>
    <property type="project" value="TreeGrafter"/>
</dbReference>
<dbReference type="InterPro" id="IPR032508">
    <property type="entry name" value="FecR_C"/>
</dbReference>
<proteinExistence type="predicted"/>
<feature type="domain" description="Protein FecR C-terminal" evidence="3">
    <location>
        <begin position="264"/>
        <end position="323"/>
    </location>
</feature>
<evidence type="ECO:0000259" key="3">
    <source>
        <dbReference type="Pfam" id="PF16344"/>
    </source>
</evidence>
<keyword evidence="1" id="KW-0812">Transmembrane</keyword>
<dbReference type="AlphaFoldDB" id="A0A1H4D461"/>
<dbReference type="PANTHER" id="PTHR30273:SF2">
    <property type="entry name" value="PROTEIN FECR"/>
    <property type="match status" value="1"/>
</dbReference>
<accession>A0A1H4D461</accession>
<dbReference type="STRING" id="408074.SAMN05660909_02945"/>
<dbReference type="InterPro" id="IPR012373">
    <property type="entry name" value="Ferrdict_sens_TM"/>
</dbReference>
<feature type="transmembrane region" description="Helical" evidence="1">
    <location>
        <begin position="68"/>
        <end position="89"/>
    </location>
</feature>
<evidence type="ECO:0000256" key="1">
    <source>
        <dbReference type="SAM" id="Phobius"/>
    </source>
</evidence>
<dbReference type="PANTHER" id="PTHR30273">
    <property type="entry name" value="PERIPLASMIC SIGNAL SENSOR AND SIGMA FACTOR ACTIVATOR FECR-RELATED"/>
    <property type="match status" value="1"/>
</dbReference>